<gene>
    <name evidence="1" type="ORF">MRB53_034887</name>
</gene>
<evidence type="ECO:0000313" key="2">
    <source>
        <dbReference type="Proteomes" id="UP001234297"/>
    </source>
</evidence>
<comment type="caution">
    <text evidence="1">The sequence shown here is derived from an EMBL/GenBank/DDBJ whole genome shotgun (WGS) entry which is preliminary data.</text>
</comment>
<name>A0ACC2K346_PERAE</name>
<dbReference type="Proteomes" id="UP001234297">
    <property type="component" value="Chromosome 12"/>
</dbReference>
<proteinExistence type="predicted"/>
<dbReference type="EMBL" id="CM056820">
    <property type="protein sequence ID" value="KAJ8615515.1"/>
    <property type="molecule type" value="Genomic_DNA"/>
</dbReference>
<accession>A0ACC2K346</accession>
<reference evidence="1 2" key="1">
    <citation type="journal article" date="2022" name="Hortic Res">
        <title>A haplotype resolved chromosomal level avocado genome allows analysis of novel avocado genes.</title>
        <authorList>
            <person name="Nath O."/>
            <person name="Fletcher S.J."/>
            <person name="Hayward A."/>
            <person name="Shaw L.M."/>
            <person name="Masouleh A.K."/>
            <person name="Furtado A."/>
            <person name="Henry R.J."/>
            <person name="Mitter N."/>
        </authorList>
    </citation>
    <scope>NUCLEOTIDE SEQUENCE [LARGE SCALE GENOMIC DNA]</scope>
    <source>
        <strain evidence="2">cv. Hass</strain>
    </source>
</reference>
<evidence type="ECO:0000313" key="1">
    <source>
        <dbReference type="EMBL" id="KAJ8615515.1"/>
    </source>
</evidence>
<sequence length="255" mass="26701">MELLVAAVVAVVPTGRCKLRWLKTRTDGARGRLPSPSAAAVPSSDLRKEKATALHSGYGNQNKQRRGFLQQPPVQANGAYAQAQVTLQASSGAQAADGNNLETQLASSPGTEQADGSKNPAQLDPPSRLVLAQGTNPQEPAPVSIETHRNARDGAPTIAIFGEPGQLPTSPLDALVISADAREVLITIEATNVVNIEKEGDQGLSTASLLEVVDPKVSASADNSSMATLESNEGNPILSLRRDIIHNILEKIPAC</sequence>
<keyword evidence="2" id="KW-1185">Reference proteome</keyword>
<organism evidence="1 2">
    <name type="scientific">Persea americana</name>
    <name type="common">Avocado</name>
    <dbReference type="NCBI Taxonomy" id="3435"/>
    <lineage>
        <taxon>Eukaryota</taxon>
        <taxon>Viridiplantae</taxon>
        <taxon>Streptophyta</taxon>
        <taxon>Embryophyta</taxon>
        <taxon>Tracheophyta</taxon>
        <taxon>Spermatophyta</taxon>
        <taxon>Magnoliopsida</taxon>
        <taxon>Magnoliidae</taxon>
        <taxon>Laurales</taxon>
        <taxon>Lauraceae</taxon>
        <taxon>Persea</taxon>
    </lineage>
</organism>
<protein>
    <submittedName>
        <fullName evidence="1">Uncharacterized protein</fullName>
    </submittedName>
</protein>